<comment type="caution">
    <text evidence="2">The sequence shown here is derived from an EMBL/GenBank/DDBJ whole genome shotgun (WGS) entry which is preliminary data.</text>
</comment>
<organism evidence="2 3">
    <name type="scientific">Novosphingobium pituita</name>
    <dbReference type="NCBI Taxonomy" id="3056842"/>
    <lineage>
        <taxon>Bacteria</taxon>
        <taxon>Pseudomonadati</taxon>
        <taxon>Pseudomonadota</taxon>
        <taxon>Alphaproteobacteria</taxon>
        <taxon>Sphingomonadales</taxon>
        <taxon>Sphingomonadaceae</taxon>
        <taxon>Novosphingobium</taxon>
    </lineage>
</organism>
<keyword evidence="1" id="KW-0472">Membrane</keyword>
<keyword evidence="3" id="KW-1185">Reference proteome</keyword>
<keyword evidence="1" id="KW-1133">Transmembrane helix</keyword>
<evidence type="ECO:0000256" key="1">
    <source>
        <dbReference type="SAM" id="Phobius"/>
    </source>
</evidence>
<feature type="transmembrane region" description="Helical" evidence="1">
    <location>
        <begin position="16"/>
        <end position="36"/>
    </location>
</feature>
<sequence length="116" mass="13236">MGVAYPMSEFERGEGVLYFLIIPLCVIVWAILAVVYQIPRLATMLILPNAACLVILRATWRGFKTGTIVLKRDRYTREERPFGYWFAMSIASCGSAMSLFFAVFVIDLGFWLGLWK</sequence>
<protein>
    <submittedName>
        <fullName evidence="2">Uncharacterized protein</fullName>
    </submittedName>
</protein>
<feature type="transmembrane region" description="Helical" evidence="1">
    <location>
        <begin position="81"/>
        <end position="106"/>
    </location>
</feature>
<proteinExistence type="predicted"/>
<evidence type="ECO:0000313" key="3">
    <source>
        <dbReference type="Proteomes" id="UP001187221"/>
    </source>
</evidence>
<dbReference type="Proteomes" id="UP001187221">
    <property type="component" value="Unassembled WGS sequence"/>
</dbReference>
<dbReference type="EMBL" id="BTFW01000001">
    <property type="protein sequence ID" value="GMM59511.1"/>
    <property type="molecule type" value="Genomic_DNA"/>
</dbReference>
<gene>
    <name evidence="2" type="ORF">NUTIK01_02880</name>
</gene>
<accession>A0ABQ6P2U9</accession>
<name>A0ABQ6P2U9_9SPHN</name>
<reference evidence="2 3" key="1">
    <citation type="submission" date="2023-06" db="EMBL/GenBank/DDBJ databases">
        <title>Draft genome sequence of Novosphingobium sp. strain IK01.</title>
        <authorList>
            <person name="Hatamoto M."/>
            <person name="Ikarashi T."/>
            <person name="Yamaguchi T."/>
        </authorList>
    </citation>
    <scope>NUCLEOTIDE SEQUENCE [LARGE SCALE GENOMIC DNA]</scope>
    <source>
        <strain evidence="2 3">IK01</strain>
    </source>
</reference>
<evidence type="ECO:0000313" key="2">
    <source>
        <dbReference type="EMBL" id="GMM59511.1"/>
    </source>
</evidence>
<keyword evidence="1" id="KW-0812">Transmembrane</keyword>